<dbReference type="AlphaFoldDB" id="X6M7C2"/>
<sequence length="193" mass="22440">GVVTESQYNISQTDSKDDKTVGRHRRFSSCASIQELDPSNPLTQLIEDLALDGADVDLALLKTAFSMIGLEPNEEDMEFIVMYLCTDDSGFVDFRYFLQFVQENYESNHIADDNAFDLVNAITDVANQLRIYVRDENRRKEQQQKVKERLLKKEKLNDKDKEKHELEELTKEEKRLEALRLREKAKRYAGRTG</sequence>
<keyword evidence="1" id="KW-0175">Coiled coil</keyword>
<accession>X6M7C2</accession>
<dbReference type="EMBL" id="ASPP01023885">
    <property type="protein sequence ID" value="ETO09829.1"/>
    <property type="molecule type" value="Genomic_DNA"/>
</dbReference>
<keyword evidence="4" id="KW-1185">Reference proteome</keyword>
<feature type="non-terminal residue" evidence="3">
    <location>
        <position position="1"/>
    </location>
</feature>
<reference evidence="3 4" key="1">
    <citation type="journal article" date="2013" name="Curr. Biol.">
        <title>The Genome of the Foraminiferan Reticulomyxa filosa.</title>
        <authorList>
            <person name="Glockner G."/>
            <person name="Hulsmann N."/>
            <person name="Schleicher M."/>
            <person name="Noegel A.A."/>
            <person name="Eichinger L."/>
            <person name="Gallinger C."/>
            <person name="Pawlowski J."/>
            <person name="Sierra R."/>
            <person name="Euteneuer U."/>
            <person name="Pillet L."/>
            <person name="Moustafa A."/>
            <person name="Platzer M."/>
            <person name="Groth M."/>
            <person name="Szafranski K."/>
            <person name="Schliwa M."/>
        </authorList>
    </citation>
    <scope>NUCLEOTIDE SEQUENCE [LARGE SCALE GENOMIC DNA]</scope>
</reference>
<feature type="region of interest" description="Disordered" evidence="2">
    <location>
        <begin position="1"/>
        <end position="20"/>
    </location>
</feature>
<evidence type="ECO:0000313" key="4">
    <source>
        <dbReference type="Proteomes" id="UP000023152"/>
    </source>
</evidence>
<gene>
    <name evidence="3" type="ORF">RFI_27548</name>
</gene>
<comment type="caution">
    <text evidence="3">The sequence shown here is derived from an EMBL/GenBank/DDBJ whole genome shotgun (WGS) entry which is preliminary data.</text>
</comment>
<evidence type="ECO:0000256" key="1">
    <source>
        <dbReference type="SAM" id="Coils"/>
    </source>
</evidence>
<evidence type="ECO:0008006" key="5">
    <source>
        <dbReference type="Google" id="ProtNLM"/>
    </source>
</evidence>
<protein>
    <recommendedName>
        <fullName evidence="5">EF-hand domain-containing protein</fullName>
    </recommendedName>
</protein>
<name>X6M7C2_RETFI</name>
<organism evidence="3 4">
    <name type="scientific">Reticulomyxa filosa</name>
    <dbReference type="NCBI Taxonomy" id="46433"/>
    <lineage>
        <taxon>Eukaryota</taxon>
        <taxon>Sar</taxon>
        <taxon>Rhizaria</taxon>
        <taxon>Retaria</taxon>
        <taxon>Foraminifera</taxon>
        <taxon>Monothalamids</taxon>
        <taxon>Reticulomyxidae</taxon>
        <taxon>Reticulomyxa</taxon>
    </lineage>
</organism>
<evidence type="ECO:0000313" key="3">
    <source>
        <dbReference type="EMBL" id="ETO09829.1"/>
    </source>
</evidence>
<dbReference type="SUPFAM" id="SSF47473">
    <property type="entry name" value="EF-hand"/>
    <property type="match status" value="1"/>
</dbReference>
<evidence type="ECO:0000256" key="2">
    <source>
        <dbReference type="SAM" id="MobiDB-lite"/>
    </source>
</evidence>
<dbReference type="Proteomes" id="UP000023152">
    <property type="component" value="Unassembled WGS sequence"/>
</dbReference>
<feature type="compositionally biased region" description="Polar residues" evidence="2">
    <location>
        <begin position="1"/>
        <end position="13"/>
    </location>
</feature>
<dbReference type="InterPro" id="IPR011992">
    <property type="entry name" value="EF-hand-dom_pair"/>
</dbReference>
<feature type="coiled-coil region" evidence="1">
    <location>
        <begin position="133"/>
        <end position="186"/>
    </location>
</feature>
<proteinExistence type="predicted"/>